<dbReference type="Gene3D" id="1.10.1040.10">
    <property type="entry name" value="N-(1-d-carboxylethyl)-l-norvaline Dehydrogenase, domain 2"/>
    <property type="match status" value="1"/>
</dbReference>
<reference evidence="9" key="1">
    <citation type="submission" date="2016-05" db="EMBL/GenBank/DDBJ databases">
        <title>Comparative genomics of biotechnologically important yeasts.</title>
        <authorList>
            <consortium name="DOE Joint Genome Institute"/>
            <person name="Riley R."/>
            <person name="Haridas S."/>
            <person name="Wolfe K.H."/>
            <person name="Lopes M.R."/>
            <person name="Hittinger C.T."/>
            <person name="Goker M."/>
            <person name="Salamov A."/>
            <person name="Wisecaver J."/>
            <person name="Long T.M."/>
            <person name="Aerts A.L."/>
            <person name="Barry K."/>
            <person name="Choi C."/>
            <person name="Clum A."/>
            <person name="Coughlan A.Y."/>
            <person name="Deshpande S."/>
            <person name="Douglass A.P."/>
            <person name="Hanson S.J."/>
            <person name="Klenk H.-P."/>
            <person name="Labutti K."/>
            <person name="Lapidus A."/>
            <person name="Lindquist E."/>
            <person name="Lipzen A."/>
            <person name="Meier-Kolthoff J.P."/>
            <person name="Ohm R.A."/>
            <person name="Otillar R.P."/>
            <person name="Pangilinan J."/>
            <person name="Peng Y."/>
            <person name="Rokas A."/>
            <person name="Rosa C.A."/>
            <person name="Scheuner C."/>
            <person name="Sibirny A.A."/>
            <person name="Slot J.C."/>
            <person name="Stielow J.B."/>
            <person name="Sun H."/>
            <person name="Kurtzman C.P."/>
            <person name="Blackwell M."/>
            <person name="Grigoriev I.V."/>
            <person name="Jeffries T.W."/>
        </authorList>
    </citation>
    <scope>NUCLEOTIDE SEQUENCE [LARGE SCALE GENOMIC DNA]</scope>
    <source>
        <strain evidence="9">NRRL Y-2460</strain>
    </source>
</reference>
<dbReference type="PANTHER" id="PTHR21708:SF30">
    <property type="entry name" value="2-DEHYDROPANTOATE 2-REDUCTASE-RELATED"/>
    <property type="match status" value="1"/>
</dbReference>
<evidence type="ECO:0000256" key="5">
    <source>
        <dbReference type="SAM" id="Phobius"/>
    </source>
</evidence>
<dbReference type="InterPro" id="IPR051402">
    <property type="entry name" value="KPR-Related"/>
</dbReference>
<feature type="transmembrane region" description="Helical" evidence="5">
    <location>
        <begin position="7"/>
        <end position="27"/>
    </location>
</feature>
<dbReference type="Pfam" id="PF02558">
    <property type="entry name" value="ApbA"/>
    <property type="match status" value="1"/>
</dbReference>
<evidence type="ECO:0000256" key="1">
    <source>
        <dbReference type="ARBA" id="ARBA00007870"/>
    </source>
</evidence>
<dbReference type="FunFam" id="1.10.1040.10:FF:000017">
    <property type="entry name" value="2-dehydropantoate 2-reductase"/>
    <property type="match status" value="1"/>
</dbReference>
<comment type="similarity">
    <text evidence="1 4">Belongs to the ketopantoate reductase family.</text>
</comment>
<keyword evidence="5" id="KW-0812">Transmembrane</keyword>
<accession>A0A1E4TP71</accession>
<dbReference type="Pfam" id="PF08546">
    <property type="entry name" value="ApbA_C"/>
    <property type="match status" value="1"/>
</dbReference>
<dbReference type="InterPro" id="IPR013332">
    <property type="entry name" value="KPR_N"/>
</dbReference>
<dbReference type="AlphaFoldDB" id="A0A1E4TP71"/>
<keyword evidence="5" id="KW-1133">Transmembrane helix</keyword>
<dbReference type="InterPro" id="IPR013752">
    <property type="entry name" value="KPA_reductase"/>
</dbReference>
<dbReference type="EMBL" id="KV454018">
    <property type="protein sequence ID" value="ODV93512.1"/>
    <property type="molecule type" value="Genomic_DNA"/>
</dbReference>
<sequence length="338" mass="37524">METKPKILLIGPGGVGTIVAYGIYYVGKADISIVVRRDYEKVKENGYNINSCDYGEIKNWKPDNIFPNVEAAASYGPFDFIVVATKNLPDIIKVEDLIEPVVSEHTSVALFQNGFDLGRPLIAKYPGHVIISGVSHIGSHNFHGEIHQTQQDKSFVSYFENSTVSKEVNEAKTKEFIALYSNEKNNCTYFPDGKWNRYKKLVYNASFNTICTLTGVDTGRLELSGGIDTIVLPAMREIIAIAKADGCELSDDAINSAIHSDDGDYFRPSMLVDADKGNPIELEVILGNLLRVANELGVAAPTLNVIYNLLKVVQFRLKEANGIEKVPKERPINDKYWK</sequence>
<keyword evidence="9" id="KW-1185">Reference proteome</keyword>
<name>A0A1E4TP71_PACTA</name>
<dbReference type="SUPFAM" id="SSF51735">
    <property type="entry name" value="NAD(P)-binding Rossmann-fold domains"/>
    <property type="match status" value="1"/>
</dbReference>
<dbReference type="EC" id="1.1.1.169" evidence="4"/>
<dbReference type="GO" id="GO:0015940">
    <property type="term" value="P:pantothenate biosynthetic process"/>
    <property type="evidence" value="ECO:0007669"/>
    <property type="project" value="InterPro"/>
</dbReference>
<protein>
    <recommendedName>
        <fullName evidence="4">2-dehydropantoate 2-reductase</fullName>
        <ecNumber evidence="4">1.1.1.169</ecNumber>
    </recommendedName>
    <alternativeName>
        <fullName evidence="4">Ketopantoate reductase</fullName>
    </alternativeName>
</protein>
<gene>
    <name evidence="8" type="ORF">PACTADRAFT_36125</name>
</gene>
<evidence type="ECO:0000259" key="6">
    <source>
        <dbReference type="Pfam" id="PF02558"/>
    </source>
</evidence>
<evidence type="ECO:0000256" key="3">
    <source>
        <dbReference type="ARBA" id="ARBA00023002"/>
    </source>
</evidence>
<evidence type="ECO:0000313" key="9">
    <source>
        <dbReference type="Proteomes" id="UP000094236"/>
    </source>
</evidence>
<dbReference type="InterPro" id="IPR036291">
    <property type="entry name" value="NAD(P)-bd_dom_sf"/>
</dbReference>
<feature type="domain" description="Ketopantoate reductase C-terminal" evidence="7">
    <location>
        <begin position="196"/>
        <end position="314"/>
    </location>
</feature>
<dbReference type="GO" id="GO:0008677">
    <property type="term" value="F:2-dehydropantoate 2-reductase activity"/>
    <property type="evidence" value="ECO:0007669"/>
    <property type="project" value="UniProtKB-EC"/>
</dbReference>
<evidence type="ECO:0000259" key="7">
    <source>
        <dbReference type="Pfam" id="PF08546"/>
    </source>
</evidence>
<evidence type="ECO:0000256" key="2">
    <source>
        <dbReference type="ARBA" id="ARBA00022857"/>
    </source>
</evidence>
<dbReference type="SUPFAM" id="SSF48179">
    <property type="entry name" value="6-phosphogluconate dehydrogenase C-terminal domain-like"/>
    <property type="match status" value="1"/>
</dbReference>
<feature type="domain" description="Ketopantoate reductase N-terminal" evidence="6">
    <location>
        <begin position="7"/>
        <end position="158"/>
    </location>
</feature>
<dbReference type="Proteomes" id="UP000094236">
    <property type="component" value="Unassembled WGS sequence"/>
</dbReference>
<dbReference type="NCBIfam" id="TIGR00745">
    <property type="entry name" value="apbA_panE"/>
    <property type="match status" value="1"/>
</dbReference>
<dbReference type="InterPro" id="IPR013328">
    <property type="entry name" value="6PGD_dom2"/>
</dbReference>
<dbReference type="STRING" id="669874.A0A1E4TP71"/>
<dbReference type="GO" id="GO:0005737">
    <property type="term" value="C:cytoplasm"/>
    <property type="evidence" value="ECO:0007669"/>
    <property type="project" value="TreeGrafter"/>
</dbReference>
<evidence type="ECO:0000313" key="8">
    <source>
        <dbReference type="EMBL" id="ODV93512.1"/>
    </source>
</evidence>
<keyword evidence="5" id="KW-0472">Membrane</keyword>
<dbReference type="OrthoDB" id="3609at2759"/>
<evidence type="ECO:0000256" key="4">
    <source>
        <dbReference type="RuleBase" id="RU362068"/>
    </source>
</evidence>
<dbReference type="PANTHER" id="PTHR21708">
    <property type="entry name" value="PROBABLE 2-DEHYDROPANTOATE 2-REDUCTASE"/>
    <property type="match status" value="1"/>
</dbReference>
<dbReference type="Gene3D" id="3.40.50.720">
    <property type="entry name" value="NAD(P)-binding Rossmann-like Domain"/>
    <property type="match status" value="1"/>
</dbReference>
<comment type="catalytic activity">
    <reaction evidence="4">
        <text>(R)-pantoate + NADP(+) = 2-dehydropantoate + NADPH + H(+)</text>
        <dbReference type="Rhea" id="RHEA:16233"/>
        <dbReference type="ChEBI" id="CHEBI:11561"/>
        <dbReference type="ChEBI" id="CHEBI:15378"/>
        <dbReference type="ChEBI" id="CHEBI:15980"/>
        <dbReference type="ChEBI" id="CHEBI:57783"/>
        <dbReference type="ChEBI" id="CHEBI:58349"/>
        <dbReference type="EC" id="1.1.1.169"/>
    </reaction>
</comment>
<proteinExistence type="inferred from homology"/>
<comment type="function">
    <text evidence="4">Catalyzes the NADPH-dependent reduction of ketopantoate into pantoic acid.</text>
</comment>
<organism evidence="8 9">
    <name type="scientific">Pachysolen tannophilus NRRL Y-2460</name>
    <dbReference type="NCBI Taxonomy" id="669874"/>
    <lineage>
        <taxon>Eukaryota</taxon>
        <taxon>Fungi</taxon>
        <taxon>Dikarya</taxon>
        <taxon>Ascomycota</taxon>
        <taxon>Saccharomycotina</taxon>
        <taxon>Pichiomycetes</taxon>
        <taxon>Pachysolenaceae</taxon>
        <taxon>Pachysolen</taxon>
    </lineage>
</organism>
<dbReference type="InterPro" id="IPR003710">
    <property type="entry name" value="ApbA"/>
</dbReference>
<keyword evidence="3 4" id="KW-0560">Oxidoreductase</keyword>
<keyword evidence="2 4" id="KW-0521">NADP</keyword>
<dbReference type="InterPro" id="IPR008927">
    <property type="entry name" value="6-PGluconate_DH-like_C_sf"/>
</dbReference>